<accession>A0A9N8EM16</accession>
<keyword evidence="1" id="KW-0677">Repeat</keyword>
<comment type="catalytic activity">
    <reaction evidence="3">
        <text>[protein]-peptidylproline (omega=180) = [protein]-peptidylproline (omega=0)</text>
        <dbReference type="Rhea" id="RHEA:16237"/>
        <dbReference type="Rhea" id="RHEA-COMP:10747"/>
        <dbReference type="Rhea" id="RHEA-COMP:10748"/>
        <dbReference type="ChEBI" id="CHEBI:83833"/>
        <dbReference type="ChEBI" id="CHEBI:83834"/>
        <dbReference type="EC" id="5.2.1.8"/>
    </reaction>
</comment>
<feature type="compositionally biased region" description="Acidic residues" evidence="5">
    <location>
        <begin position="396"/>
        <end position="407"/>
    </location>
</feature>
<dbReference type="PROSITE" id="PS50059">
    <property type="entry name" value="FKBP_PPIASE"/>
    <property type="match status" value="1"/>
</dbReference>
<dbReference type="InterPro" id="IPR050754">
    <property type="entry name" value="FKBP4/5/8-like"/>
</dbReference>
<dbReference type="SUPFAM" id="SSF54534">
    <property type="entry name" value="FKBP-like"/>
    <property type="match status" value="1"/>
</dbReference>
<keyword evidence="3 7" id="KW-0413">Isomerase</keyword>
<feature type="region of interest" description="Disordered" evidence="5">
    <location>
        <begin position="1"/>
        <end position="43"/>
    </location>
</feature>
<feature type="compositionally biased region" description="Basic and acidic residues" evidence="5">
    <location>
        <begin position="16"/>
        <end position="31"/>
    </location>
</feature>
<dbReference type="EC" id="5.2.1.8" evidence="3"/>
<reference evidence="7" key="1">
    <citation type="submission" date="2020-06" db="EMBL/GenBank/DDBJ databases">
        <authorList>
            <consortium name="Plant Systems Biology data submission"/>
        </authorList>
    </citation>
    <scope>NUCLEOTIDE SEQUENCE</scope>
    <source>
        <strain evidence="7">D6</strain>
    </source>
</reference>
<dbReference type="OrthoDB" id="48164at2759"/>
<dbReference type="InterPro" id="IPR046357">
    <property type="entry name" value="PPIase_dom_sf"/>
</dbReference>
<feature type="compositionally biased region" description="Basic and acidic residues" evidence="5">
    <location>
        <begin position="355"/>
        <end position="366"/>
    </location>
</feature>
<comment type="caution">
    <text evidence="7">The sequence shown here is derived from an EMBL/GenBank/DDBJ whole genome shotgun (WGS) entry which is preliminary data.</text>
</comment>
<dbReference type="AlphaFoldDB" id="A0A9N8EM16"/>
<keyword evidence="2" id="KW-0802">TPR repeat</keyword>
<gene>
    <name evidence="7" type="ORF">SEMRO_1384_G268100.1</name>
</gene>
<dbReference type="Pfam" id="PF00254">
    <property type="entry name" value="FKBP_C"/>
    <property type="match status" value="1"/>
</dbReference>
<dbReference type="SUPFAM" id="SSF48452">
    <property type="entry name" value="TPR-like"/>
    <property type="match status" value="1"/>
</dbReference>
<keyword evidence="8" id="KW-1185">Reference proteome</keyword>
<keyword evidence="3" id="KW-0697">Rotamase</keyword>
<keyword evidence="4" id="KW-0175">Coiled coil</keyword>
<dbReference type="PANTHER" id="PTHR46512">
    <property type="entry name" value="PEPTIDYLPROLYL ISOMERASE"/>
    <property type="match status" value="1"/>
</dbReference>
<proteinExistence type="predicted"/>
<evidence type="ECO:0000256" key="3">
    <source>
        <dbReference type="PROSITE-ProRule" id="PRU00277"/>
    </source>
</evidence>
<evidence type="ECO:0000256" key="5">
    <source>
        <dbReference type="SAM" id="MobiDB-lite"/>
    </source>
</evidence>
<evidence type="ECO:0000256" key="4">
    <source>
        <dbReference type="SAM" id="Coils"/>
    </source>
</evidence>
<evidence type="ECO:0000256" key="1">
    <source>
        <dbReference type="ARBA" id="ARBA00022737"/>
    </source>
</evidence>
<evidence type="ECO:0000259" key="6">
    <source>
        <dbReference type="PROSITE" id="PS50059"/>
    </source>
</evidence>
<organism evidence="7 8">
    <name type="scientific">Seminavis robusta</name>
    <dbReference type="NCBI Taxonomy" id="568900"/>
    <lineage>
        <taxon>Eukaryota</taxon>
        <taxon>Sar</taxon>
        <taxon>Stramenopiles</taxon>
        <taxon>Ochrophyta</taxon>
        <taxon>Bacillariophyta</taxon>
        <taxon>Bacillariophyceae</taxon>
        <taxon>Bacillariophycidae</taxon>
        <taxon>Naviculales</taxon>
        <taxon>Naviculaceae</taxon>
        <taxon>Seminavis</taxon>
    </lineage>
</organism>
<dbReference type="Gene3D" id="1.25.40.10">
    <property type="entry name" value="Tetratricopeptide repeat domain"/>
    <property type="match status" value="1"/>
</dbReference>
<name>A0A9N8EM16_9STRA</name>
<sequence>MVEIEAVEDQQDGGQEEPKRKEETGGEKEASSDTPEGEWSDLMGDNIQMKIISESKDAKEVQPQDAVVIDFIGRLAPNREDAEGPIFQEGKDWLIVIGDKYVIPALEMGVRFMKDQQKAVIWSHSKFAFGVTTRKHDEGFELPINSNVRYEVHVKKIFCPDDGSDDPDGFQLKLAFSKKLIANDMFKNELYKPNAYSASSEQRAIRLYTKAADEMVHMLQTHEAEKEKEGENYKEPEGRKEKATKAMEIMMDSLNNVVAVYMKAKKYHEAKEAAVKVLTHDPQNYKALLRAAKATMMDPASSYEESDVAIAAAEKVVTEKDDLDDKEVRKLRQELKQKKQEYKKRQKEMMARMTKELKPKEGKQQQESDTQQSAEGGGAKGNEQGEAATDNNKTEEGEEAMIEEEEEKSPMWRRVLPYAIQIVFPFVLYYLVTSTAKQQHTELEESQSNTDPYDEF</sequence>
<feature type="region of interest" description="Disordered" evidence="5">
    <location>
        <begin position="355"/>
        <end position="409"/>
    </location>
</feature>
<protein>
    <recommendedName>
        <fullName evidence="3">peptidylprolyl isomerase</fullName>
        <ecNumber evidence="3">5.2.1.8</ecNumber>
    </recommendedName>
</protein>
<dbReference type="Gene3D" id="3.10.50.40">
    <property type="match status" value="1"/>
</dbReference>
<dbReference type="InterPro" id="IPR001179">
    <property type="entry name" value="PPIase_FKBP_dom"/>
</dbReference>
<feature type="compositionally biased region" description="Acidic residues" evidence="5">
    <location>
        <begin position="1"/>
        <end position="15"/>
    </location>
</feature>
<evidence type="ECO:0000313" key="8">
    <source>
        <dbReference type="Proteomes" id="UP001153069"/>
    </source>
</evidence>
<feature type="domain" description="PPIase FKBP-type" evidence="6">
    <location>
        <begin position="64"/>
        <end position="158"/>
    </location>
</feature>
<feature type="coiled-coil region" evidence="4">
    <location>
        <begin position="325"/>
        <end position="352"/>
    </location>
</feature>
<dbReference type="GO" id="GO:0003755">
    <property type="term" value="F:peptidyl-prolyl cis-trans isomerase activity"/>
    <property type="evidence" value="ECO:0007669"/>
    <property type="project" value="UniProtKB-KW"/>
</dbReference>
<dbReference type="Proteomes" id="UP001153069">
    <property type="component" value="Unassembled WGS sequence"/>
</dbReference>
<dbReference type="EMBL" id="CAICTM010001382">
    <property type="protein sequence ID" value="CAB9523158.1"/>
    <property type="molecule type" value="Genomic_DNA"/>
</dbReference>
<evidence type="ECO:0000313" key="7">
    <source>
        <dbReference type="EMBL" id="CAB9523158.1"/>
    </source>
</evidence>
<dbReference type="InterPro" id="IPR011990">
    <property type="entry name" value="TPR-like_helical_dom_sf"/>
</dbReference>
<evidence type="ECO:0000256" key="2">
    <source>
        <dbReference type="ARBA" id="ARBA00022803"/>
    </source>
</evidence>